<evidence type="ECO:0000313" key="3">
    <source>
        <dbReference type="Proteomes" id="UP000320239"/>
    </source>
</evidence>
<feature type="domain" description="STAS" evidence="1">
    <location>
        <begin position="19"/>
        <end position="121"/>
    </location>
</feature>
<dbReference type="CDD" id="cd07043">
    <property type="entry name" value="STAS_anti-anti-sigma_factors"/>
    <property type="match status" value="1"/>
</dbReference>
<dbReference type="InterPro" id="IPR036513">
    <property type="entry name" value="STAS_dom_sf"/>
</dbReference>
<dbReference type="Gene3D" id="3.30.750.24">
    <property type="entry name" value="STAS domain"/>
    <property type="match status" value="1"/>
</dbReference>
<dbReference type="AlphaFoldDB" id="A0A561VR59"/>
<evidence type="ECO:0000313" key="2">
    <source>
        <dbReference type="EMBL" id="TWG14091.1"/>
    </source>
</evidence>
<name>A0A561VR59_ACTTI</name>
<reference evidence="2 3" key="1">
    <citation type="submission" date="2019-06" db="EMBL/GenBank/DDBJ databases">
        <title>Sequencing the genomes of 1000 actinobacteria strains.</title>
        <authorList>
            <person name="Klenk H.-P."/>
        </authorList>
    </citation>
    <scope>NUCLEOTIDE SEQUENCE [LARGE SCALE GENOMIC DNA]</scope>
    <source>
        <strain evidence="2 3">DSM 43866</strain>
    </source>
</reference>
<dbReference type="InterPro" id="IPR002645">
    <property type="entry name" value="STAS_dom"/>
</dbReference>
<dbReference type="InterPro" id="IPR058548">
    <property type="entry name" value="MlaB-like_STAS"/>
</dbReference>
<dbReference type="OrthoDB" id="3294730at2"/>
<dbReference type="SUPFAM" id="SSF52091">
    <property type="entry name" value="SpoIIaa-like"/>
    <property type="match status" value="1"/>
</dbReference>
<dbReference type="PROSITE" id="PS50801">
    <property type="entry name" value="STAS"/>
    <property type="match status" value="1"/>
</dbReference>
<accession>A0A561VR59</accession>
<dbReference type="EMBL" id="VIWY01000004">
    <property type="protein sequence ID" value="TWG14091.1"/>
    <property type="molecule type" value="Genomic_DNA"/>
</dbReference>
<proteinExistence type="predicted"/>
<sequence length="126" mass="13626">MGEVRCVIHRDPDKTGPAVFLHLDGSFDRRSGAGLRRELRQAFDRARGARVVVDMAGVDLIGSECIEVLLVGYTRALRSGHGYQVVNARGHVRQALEATGLCPRSDDRLYAPAAEDAIEAALAELG</sequence>
<dbReference type="RefSeq" id="WP_122980104.1">
    <property type="nucleotide sequence ID" value="NZ_BOMX01000086.1"/>
</dbReference>
<evidence type="ECO:0000259" key="1">
    <source>
        <dbReference type="PROSITE" id="PS50801"/>
    </source>
</evidence>
<protein>
    <submittedName>
        <fullName evidence="2">Anti-anti-sigma factor</fullName>
    </submittedName>
</protein>
<dbReference type="Proteomes" id="UP000320239">
    <property type="component" value="Unassembled WGS sequence"/>
</dbReference>
<comment type="caution">
    <text evidence="2">The sequence shown here is derived from an EMBL/GenBank/DDBJ whole genome shotgun (WGS) entry which is preliminary data.</text>
</comment>
<gene>
    <name evidence="2" type="ORF">FHX34_104390</name>
</gene>
<dbReference type="Pfam" id="PF13466">
    <property type="entry name" value="STAS_2"/>
    <property type="match status" value="1"/>
</dbReference>
<keyword evidence="3" id="KW-1185">Reference proteome</keyword>
<organism evidence="2 3">
    <name type="scientific">Actinoplanes teichomyceticus</name>
    <dbReference type="NCBI Taxonomy" id="1867"/>
    <lineage>
        <taxon>Bacteria</taxon>
        <taxon>Bacillati</taxon>
        <taxon>Actinomycetota</taxon>
        <taxon>Actinomycetes</taxon>
        <taxon>Micromonosporales</taxon>
        <taxon>Micromonosporaceae</taxon>
        <taxon>Actinoplanes</taxon>
    </lineage>
</organism>